<dbReference type="GO" id="GO:0005975">
    <property type="term" value="P:carbohydrate metabolic process"/>
    <property type="evidence" value="ECO:0007669"/>
    <property type="project" value="InterPro"/>
</dbReference>
<dbReference type="OrthoDB" id="9802600at2"/>
<dbReference type="SUPFAM" id="SSF48208">
    <property type="entry name" value="Six-hairpin glycosidases"/>
    <property type="match status" value="1"/>
</dbReference>
<dbReference type="Proteomes" id="UP000078486">
    <property type="component" value="Unassembled WGS sequence"/>
</dbReference>
<reference evidence="5 6" key="1">
    <citation type="submission" date="2016-01" db="EMBL/GenBank/DDBJ databases">
        <title>High potential of lignocellulose degradation of a new Verrucomicrobia species.</title>
        <authorList>
            <person name="Wang Y."/>
            <person name="Shi Y."/>
            <person name="Qiu Z."/>
            <person name="Liu S."/>
            <person name="Yang H."/>
        </authorList>
    </citation>
    <scope>NUCLEOTIDE SEQUENCE [LARGE SCALE GENOMIC DNA]</scope>
    <source>
        <strain evidence="5 6">TSB47</strain>
    </source>
</reference>
<proteinExistence type="predicted"/>
<feature type="domain" description="Glycosyl hydrolase family 95 catalytic" evidence="4">
    <location>
        <begin position="285"/>
        <end position="707"/>
    </location>
</feature>
<evidence type="ECO:0000259" key="2">
    <source>
        <dbReference type="Pfam" id="PF14498"/>
    </source>
</evidence>
<dbReference type="PANTHER" id="PTHR31084">
    <property type="entry name" value="ALPHA-L-FUCOSIDASE 2"/>
    <property type="match status" value="1"/>
</dbReference>
<feature type="domain" description="Glycosyl hydrolase family 95 N-terminal" evidence="2">
    <location>
        <begin position="31"/>
        <end position="265"/>
    </location>
</feature>
<dbReference type="Gene3D" id="1.50.10.10">
    <property type="match status" value="1"/>
</dbReference>
<feature type="domain" description="Alpha fucosidase A-like C-terminal" evidence="3">
    <location>
        <begin position="709"/>
        <end position="807"/>
    </location>
</feature>
<sequence length="813" mass="87841">MNMRSPVFAVLSLLLLWPAFFVRTMAGVPLLWYERPATEWLEALPVGNGRLGAMVYGGGAAEQIQLNESTVWSGRPGEYDRAGAHRHLPEIRRMLFGRNYKGAAALVTRELLGDRPAGAYQLLGNLRLDFALPGEVSDYRRELDLDAAVARVAFRSGGVAHTREVFASAPHQAVVVRLACDRPGALSFSARLDRAEGADGASDGDDAFELRGQADRGKPDAGTAFVARLRIVTEGGSVRADGGRLSVTGATAATLVVTAATDYRDATDPRARCTAQAEAAVAIPYARLRAAHTADFQTLFRRVSLDLGDGAAPEAALPTDRRIENARHAAESDPALVALHFHYGRYLLISSSRPGGLPANLQGLWNDRLEPPWFSGWHFDLNAQMNYWPANTASLGECHEPLFDLIDRLRENGRKTAREVYGCRGFVVSHRTNAWLFTGPVKGLIIWPTGAGWLCQHYWTHYEFTRDEAFLRGRAWPAMREAAEFFLDWLVPAPDTGLLVAGPSISPENAFLLPGGGFSSLDMGPAMDQQIVAELFDHCLAAAKILGIRDAFTDEVASARKRLAPTQTGTDGRILEWSTERPEREPGHRHFSHLYAVYPGDAITPRAAPELAEAARKSLLARAEGSADSARALNISDNSNVGWSLAWNACLWARLGDAARARDALGRLLRRCTAPNLMDTHPAKNTPRGVFQIDGNLGATAAVAEMLLQSHEDEIALLPALPAAWADGAFSGLRARGGFTVAAAWRRGVLSEAQITAATAGPCAVRAPASVSVFAEGARVAKSHPAESGDGTHLVRFEAAAGATYQLRPDLPR</sequence>
<dbReference type="EMBL" id="LRRQ01000013">
    <property type="protein sequence ID" value="OAM91810.1"/>
    <property type="molecule type" value="Genomic_DNA"/>
</dbReference>
<comment type="caution">
    <text evidence="5">The sequence shown here is derived from an EMBL/GenBank/DDBJ whole genome shotgun (WGS) entry which is preliminary data.</text>
</comment>
<dbReference type="InterPro" id="IPR049053">
    <property type="entry name" value="AFCA-like_C"/>
</dbReference>
<dbReference type="InterPro" id="IPR016518">
    <property type="entry name" value="Alpha-L-fucosidase"/>
</dbReference>
<dbReference type="PIRSF" id="PIRSF007663">
    <property type="entry name" value="UCP007663"/>
    <property type="match status" value="1"/>
</dbReference>
<feature type="region of interest" description="Disordered" evidence="1">
    <location>
        <begin position="196"/>
        <end position="218"/>
    </location>
</feature>
<gene>
    <name evidence="5" type="ORF">AW736_01195</name>
</gene>
<dbReference type="PANTHER" id="PTHR31084:SF0">
    <property type="entry name" value="ALPHA-L-FUCOSIDASE 2"/>
    <property type="match status" value="1"/>
</dbReference>
<dbReference type="Pfam" id="PF14498">
    <property type="entry name" value="Glyco_hyd_65N_2"/>
    <property type="match status" value="1"/>
</dbReference>
<evidence type="ECO:0000313" key="6">
    <source>
        <dbReference type="Proteomes" id="UP000078486"/>
    </source>
</evidence>
<dbReference type="InterPro" id="IPR012341">
    <property type="entry name" value="6hp_glycosidase-like_sf"/>
</dbReference>
<dbReference type="STRING" id="1184151.AW736_01195"/>
<dbReference type="GO" id="GO:0004560">
    <property type="term" value="F:alpha-L-fucosidase activity"/>
    <property type="evidence" value="ECO:0007669"/>
    <property type="project" value="InterPro"/>
</dbReference>
<evidence type="ECO:0000259" key="4">
    <source>
        <dbReference type="Pfam" id="PF22124"/>
    </source>
</evidence>
<evidence type="ECO:0000259" key="3">
    <source>
        <dbReference type="Pfam" id="PF21307"/>
    </source>
</evidence>
<protein>
    <submittedName>
        <fullName evidence="5">Uncharacterized protein</fullName>
    </submittedName>
</protein>
<dbReference type="InterPro" id="IPR054363">
    <property type="entry name" value="GH95_cat"/>
</dbReference>
<name>A0A178IPI7_9BACT</name>
<dbReference type="InterPro" id="IPR013780">
    <property type="entry name" value="Glyco_hydro_b"/>
</dbReference>
<accession>A0A178IPI7</accession>
<organism evidence="5 6">
    <name type="scientific">Termitidicoccus mucosus</name>
    <dbReference type="NCBI Taxonomy" id="1184151"/>
    <lineage>
        <taxon>Bacteria</taxon>
        <taxon>Pseudomonadati</taxon>
        <taxon>Verrucomicrobiota</taxon>
        <taxon>Opitutia</taxon>
        <taxon>Opitutales</taxon>
        <taxon>Opitutaceae</taxon>
        <taxon>Termitidicoccus</taxon>
    </lineage>
</organism>
<dbReference type="InterPro" id="IPR027414">
    <property type="entry name" value="GH95_N_dom"/>
</dbReference>
<dbReference type="Pfam" id="PF22124">
    <property type="entry name" value="Glyco_hydro_95_cat"/>
    <property type="match status" value="1"/>
</dbReference>
<dbReference type="InterPro" id="IPR008928">
    <property type="entry name" value="6-hairpin_glycosidase_sf"/>
</dbReference>
<dbReference type="Gene3D" id="2.60.40.1180">
    <property type="entry name" value="Golgi alpha-mannosidase II"/>
    <property type="match status" value="1"/>
</dbReference>
<evidence type="ECO:0000313" key="5">
    <source>
        <dbReference type="EMBL" id="OAM91810.1"/>
    </source>
</evidence>
<dbReference type="Gene3D" id="2.70.98.50">
    <property type="entry name" value="putative glycoside hydrolase family protein from bacillus halodurans"/>
    <property type="match status" value="1"/>
</dbReference>
<dbReference type="Pfam" id="PF21307">
    <property type="entry name" value="Glyco_hydro_95_C"/>
    <property type="match status" value="1"/>
</dbReference>
<dbReference type="AlphaFoldDB" id="A0A178IPI7"/>
<evidence type="ECO:0000256" key="1">
    <source>
        <dbReference type="SAM" id="MobiDB-lite"/>
    </source>
</evidence>
<feature type="compositionally biased region" description="Basic and acidic residues" evidence="1">
    <location>
        <begin position="208"/>
        <end position="218"/>
    </location>
</feature>
<keyword evidence="6" id="KW-1185">Reference proteome</keyword>